<protein>
    <recommendedName>
        <fullName evidence="3">TIGR02757 family protein</fullName>
    </recommendedName>
</protein>
<dbReference type="Pfam" id="PF09674">
    <property type="entry name" value="DUF2400"/>
    <property type="match status" value="1"/>
</dbReference>
<proteinExistence type="predicted"/>
<dbReference type="STRING" id="469381.Dpep_1682"/>
<organism evidence="1 2">
    <name type="scientific">Dethiosulfovibrio peptidovorans DSM 11002</name>
    <dbReference type="NCBI Taxonomy" id="469381"/>
    <lineage>
        <taxon>Bacteria</taxon>
        <taxon>Thermotogati</taxon>
        <taxon>Synergistota</taxon>
        <taxon>Synergistia</taxon>
        <taxon>Synergistales</taxon>
        <taxon>Dethiosulfovibrionaceae</taxon>
        <taxon>Dethiosulfovibrio</taxon>
    </lineage>
</organism>
<dbReference type="InterPro" id="IPR014127">
    <property type="entry name" value="CHP02757"/>
</dbReference>
<evidence type="ECO:0000313" key="2">
    <source>
        <dbReference type="Proteomes" id="UP000006427"/>
    </source>
</evidence>
<keyword evidence="2" id="KW-1185">Reference proteome</keyword>
<accession>D2Z8A9</accession>
<dbReference type="AlphaFoldDB" id="D2Z8A9"/>
<name>D2Z8A9_9BACT</name>
<comment type="caution">
    <text evidence="1">The sequence shown here is derived from an EMBL/GenBank/DDBJ whole genome shotgun (WGS) entry which is preliminary data.</text>
</comment>
<dbReference type="EMBL" id="ABTR02000001">
    <property type="protein sequence ID" value="EFC91706.1"/>
    <property type="molecule type" value="Genomic_DNA"/>
</dbReference>
<evidence type="ECO:0008006" key="3">
    <source>
        <dbReference type="Google" id="ProtNLM"/>
    </source>
</evidence>
<dbReference type="NCBIfam" id="TIGR02757">
    <property type="entry name" value="TIGR02757 family protein"/>
    <property type="match status" value="1"/>
</dbReference>
<gene>
    <name evidence="1" type="ORF">Dpep_1682</name>
</gene>
<evidence type="ECO:0000313" key="1">
    <source>
        <dbReference type="EMBL" id="EFC91706.1"/>
    </source>
</evidence>
<dbReference type="PaxDb" id="469381-Dpep_1682"/>
<reference evidence="1 2" key="1">
    <citation type="journal article" date="2010" name="Stand. Genomic Sci.">
        <title>Permanent draft genome sequence of Dethiosulfovibrio peptidovorans type strain (SEBR 4207).</title>
        <authorList>
            <person name="Labutti K."/>
            <person name="Mayilraj S."/>
            <person name="Clum A."/>
            <person name="Lucas S."/>
            <person name="Glavina Del Rio T."/>
            <person name="Nolan M."/>
            <person name="Tice H."/>
            <person name="Cheng J.F."/>
            <person name="Pitluck S."/>
            <person name="Liolios K."/>
            <person name="Ivanova N."/>
            <person name="Mavromatis K."/>
            <person name="Mikhailova N."/>
            <person name="Pati A."/>
            <person name="Goodwin L."/>
            <person name="Chen A."/>
            <person name="Palaniappan K."/>
            <person name="Land M."/>
            <person name="Hauser L."/>
            <person name="Chang Y.J."/>
            <person name="Jeffries C.D."/>
            <person name="Rohde M."/>
            <person name="Spring S."/>
            <person name="Goker M."/>
            <person name="Woyke T."/>
            <person name="Bristow J."/>
            <person name="Eisen J.A."/>
            <person name="Markowitz V."/>
            <person name="Hugenholtz P."/>
            <person name="Kyrpides N.C."/>
            <person name="Klenk H.P."/>
            <person name="Lapidus A."/>
        </authorList>
    </citation>
    <scope>NUCLEOTIDE SEQUENCE [LARGE SCALE GENOMIC DNA]</scope>
    <source>
        <strain evidence="1 2">DSM 11002</strain>
    </source>
</reference>
<dbReference type="eggNOG" id="COG0177">
    <property type="taxonomic scope" value="Bacteria"/>
</dbReference>
<dbReference type="Proteomes" id="UP000006427">
    <property type="component" value="Unassembled WGS sequence"/>
</dbReference>
<sequence length="282" mass="31981">MPRPMRSTKFRANVDVERLAPFLEDIYGKYNRKDLIHPDPLEFLYDYSRVEDREIVGLIASSLAYGRVVQILKSVSSVLATMGSSPFDFVVAGDRSVWKRCFSGFRHRFSGSEDMVDLFCGVRRAIDLYGSLDRTMAQALKETDSAFQGYCRFAEWLVGKEKRNSLLPFPGRGSACKRLMLYFRWMVRRDEVDPGGWSSLSPSDLVVPLDTHMHKIARVLGFTSRKNGDFRTAVEVTEAFGLIDPGDPVKYDFALTRFGIRDDMELEALFEEVKPKVGGTVG</sequence>